<accession>A0ABS1D737</accession>
<organism evidence="2 3">
    <name type="scientific">Paracraurococcus ruber</name>
    <dbReference type="NCBI Taxonomy" id="77675"/>
    <lineage>
        <taxon>Bacteria</taxon>
        <taxon>Pseudomonadati</taxon>
        <taxon>Pseudomonadota</taxon>
        <taxon>Alphaproteobacteria</taxon>
        <taxon>Acetobacterales</taxon>
        <taxon>Roseomonadaceae</taxon>
        <taxon>Paracraurococcus</taxon>
    </lineage>
</organism>
<keyword evidence="1" id="KW-1133">Transmembrane helix</keyword>
<evidence type="ECO:0000313" key="2">
    <source>
        <dbReference type="EMBL" id="MBK1662715.1"/>
    </source>
</evidence>
<comment type="caution">
    <text evidence="2">The sequence shown here is derived from an EMBL/GenBank/DDBJ whole genome shotgun (WGS) entry which is preliminary data.</text>
</comment>
<evidence type="ECO:0000256" key="1">
    <source>
        <dbReference type="SAM" id="Phobius"/>
    </source>
</evidence>
<dbReference type="EMBL" id="NRSG01000699">
    <property type="protein sequence ID" value="MBK1662715.1"/>
    <property type="molecule type" value="Genomic_DNA"/>
</dbReference>
<proteinExistence type="predicted"/>
<dbReference type="Proteomes" id="UP000697995">
    <property type="component" value="Unassembled WGS sequence"/>
</dbReference>
<keyword evidence="1" id="KW-0472">Membrane</keyword>
<feature type="transmembrane region" description="Helical" evidence="1">
    <location>
        <begin position="199"/>
        <end position="226"/>
    </location>
</feature>
<feature type="transmembrane region" description="Helical" evidence="1">
    <location>
        <begin position="158"/>
        <end position="179"/>
    </location>
</feature>
<dbReference type="RefSeq" id="WP_133223287.1">
    <property type="nucleotide sequence ID" value="NZ_NRSG01000699.1"/>
</dbReference>
<keyword evidence="3" id="KW-1185">Reference proteome</keyword>
<keyword evidence="1" id="KW-0812">Transmembrane</keyword>
<protein>
    <submittedName>
        <fullName evidence="2">Uncharacterized protein</fullName>
    </submittedName>
</protein>
<sequence length="402" mass="44131">MSDARLADHDQTPPQAAARQALRRTVDRILNGHLGGLGQWRWRRGQCRCRCECRCHWLPPPPGTAWMSLLLGLVIGGNFAALGAVALFLADPAPDRRALWLMAWGGGYFALVFAAARWATVAIRDAIARGLLPRLPGAVAEEIRAELEERFAPRALHLLSLGIAIACAALSYAVLRWDLDPAPMAERRLLAWPSTGRDWQALIVSLAYLPLYLTAALATNTARFYLAFTARLSHRALRRQIFRLDPALSSLVEAMARLGRVMFGFWLFVSLLVSTMLLLRSQFDAYVLLTIGIAELFSLVFSSFVLLRSEAHIAAAVAAARATTQRRLERETARLLDRPPGGTTDWTRFKELLALQGRLAAAGDLRNSLTSLISLLPAILTPLLGLLADFDKLAKAIGGLAK</sequence>
<name>A0ABS1D737_9PROT</name>
<feature type="transmembrane region" description="Helical" evidence="1">
    <location>
        <begin position="285"/>
        <end position="307"/>
    </location>
</feature>
<reference evidence="2 3" key="1">
    <citation type="journal article" date="2020" name="Microorganisms">
        <title>Osmotic Adaptation and Compatible Solute Biosynthesis of Phototrophic Bacteria as Revealed from Genome Analyses.</title>
        <authorList>
            <person name="Imhoff J.F."/>
            <person name="Rahn T."/>
            <person name="Kunzel S."/>
            <person name="Keller A."/>
            <person name="Neulinger S.C."/>
        </authorList>
    </citation>
    <scope>NUCLEOTIDE SEQUENCE [LARGE SCALE GENOMIC DNA]</scope>
    <source>
        <strain evidence="2 3">DSM 15382</strain>
    </source>
</reference>
<feature type="transmembrane region" description="Helical" evidence="1">
    <location>
        <begin position="101"/>
        <end position="119"/>
    </location>
</feature>
<evidence type="ECO:0000313" key="3">
    <source>
        <dbReference type="Proteomes" id="UP000697995"/>
    </source>
</evidence>
<gene>
    <name evidence="2" type="ORF">CKO45_31565</name>
</gene>
<feature type="transmembrane region" description="Helical" evidence="1">
    <location>
        <begin position="69"/>
        <end position="89"/>
    </location>
</feature>
<feature type="transmembrane region" description="Helical" evidence="1">
    <location>
        <begin position="261"/>
        <end position="279"/>
    </location>
</feature>